<dbReference type="InterPro" id="IPR019960">
    <property type="entry name" value="T1SS_VCA0849"/>
</dbReference>
<evidence type="ECO:0000313" key="1">
    <source>
        <dbReference type="EMBL" id="MBH8577978.1"/>
    </source>
</evidence>
<protein>
    <submittedName>
        <fullName evidence="1">Type I secretion C-terminal target domain-containing protein</fullName>
    </submittedName>
</protein>
<proteinExistence type="predicted"/>
<dbReference type="GO" id="GO:0005509">
    <property type="term" value="F:calcium ion binding"/>
    <property type="evidence" value="ECO:0007669"/>
    <property type="project" value="InterPro"/>
</dbReference>
<dbReference type="NCBIfam" id="TIGR03661">
    <property type="entry name" value="T1SS_VCA0849"/>
    <property type="match status" value="1"/>
</dbReference>
<sequence length="193" mass="20095">MTGIASLAVGESFVDISINPKDDGITEGNETVTLTLATGSDYDIDTSQTTATVAIADKFNPIDGGGSHDPLIGTAGNDRIVGGTGSKTITGGLGNDEFVYTSLTQVGHRITDFTVGSDQIVLTQLLDSLVSGGYNGSDAVADGYVRLVQGKTANSTILQIDRDGLAGDAIFRNFIQLDNVTPQAMNNINNFVF</sequence>
<evidence type="ECO:0000313" key="2">
    <source>
        <dbReference type="Proteomes" id="UP000662314"/>
    </source>
</evidence>
<accession>A0A8J7LJV0</accession>
<comment type="caution">
    <text evidence="1">The sequence shown here is derived from an EMBL/GenBank/DDBJ whole genome shotgun (WGS) entry which is preliminary data.</text>
</comment>
<reference evidence="1 2" key="1">
    <citation type="journal article" date="2021" name="Int. J. Syst. Evol. Microbiol.">
        <title>Amazonocrinis nigriterrae gen. nov., sp. nov., Atlanticothrix silvestris gen. nov., sp. nov. and Dendronalium phyllosphericum gen. nov., sp. nov., nostocacean cyanobacteria from Brazilian environments.</title>
        <authorList>
            <person name="Alvarenga D.O."/>
            <person name="Andreote A.P.D."/>
            <person name="Branco L.H.Z."/>
            <person name="Delbaje E."/>
            <person name="Cruz R.B."/>
            <person name="Varani A.M."/>
            <person name="Fiore M.F."/>
        </authorList>
    </citation>
    <scope>NUCLEOTIDE SEQUENCE [LARGE SCALE GENOMIC DNA]</scope>
    <source>
        <strain evidence="1 2">CENA369</strain>
    </source>
</reference>
<gene>
    <name evidence="1" type="ORF">I8752_34520</name>
</gene>
<dbReference type="SUPFAM" id="SSF51120">
    <property type="entry name" value="beta-Roll"/>
    <property type="match status" value="1"/>
</dbReference>
<dbReference type="GO" id="GO:0005615">
    <property type="term" value="C:extracellular space"/>
    <property type="evidence" value="ECO:0007669"/>
    <property type="project" value="InterPro"/>
</dbReference>
<dbReference type="Pfam" id="PF00353">
    <property type="entry name" value="HemolysinCabind"/>
    <property type="match status" value="1"/>
</dbReference>
<dbReference type="InterPro" id="IPR011049">
    <property type="entry name" value="Serralysin-like_metalloprot_C"/>
</dbReference>
<dbReference type="AlphaFoldDB" id="A0A8J7LJV0"/>
<name>A0A8J7LJV0_9NOST</name>
<dbReference type="PRINTS" id="PR00313">
    <property type="entry name" value="CABNDNGRPT"/>
</dbReference>
<organism evidence="1 2">
    <name type="scientific">Dendronalium phyllosphericum CENA369</name>
    <dbReference type="NCBI Taxonomy" id="1725256"/>
    <lineage>
        <taxon>Bacteria</taxon>
        <taxon>Bacillati</taxon>
        <taxon>Cyanobacteriota</taxon>
        <taxon>Cyanophyceae</taxon>
        <taxon>Nostocales</taxon>
        <taxon>Nostocaceae</taxon>
        <taxon>Dendronalium</taxon>
        <taxon>Dendronalium phyllosphericum</taxon>
    </lineage>
</organism>
<dbReference type="EMBL" id="JAECZA010000301">
    <property type="protein sequence ID" value="MBH8577978.1"/>
    <property type="molecule type" value="Genomic_DNA"/>
</dbReference>
<dbReference type="Proteomes" id="UP000662314">
    <property type="component" value="Unassembled WGS sequence"/>
</dbReference>
<keyword evidence="2" id="KW-1185">Reference proteome</keyword>
<dbReference type="Gene3D" id="2.150.10.10">
    <property type="entry name" value="Serralysin-like metalloprotease, C-terminal"/>
    <property type="match status" value="1"/>
</dbReference>
<dbReference type="InterPro" id="IPR001343">
    <property type="entry name" value="Hemolysn_Ca-bd"/>
</dbReference>